<evidence type="ECO:0000313" key="1">
    <source>
        <dbReference type="EMBL" id="NVP56043.1"/>
    </source>
</evidence>
<keyword evidence="2" id="KW-1185">Reference proteome</keyword>
<dbReference type="Proteomes" id="UP000659172">
    <property type="component" value="Unassembled WGS sequence"/>
</dbReference>
<accession>A0ABX2QHF4</accession>
<name>A0ABX2QHF4_9HYPH</name>
<sequence length="88" mass="9280">MIGGMRSSPTAGFYAAICIFALVGSGLGKAGTVIAMDTPPDPDKAVAAEYQRVQDSGTAEAYALFIERHPDHPLAAEARKMLERLSAK</sequence>
<reference evidence="1 2" key="1">
    <citation type="submission" date="2020-06" db="EMBL/GenBank/DDBJ databases">
        <title>Rhizobium sp.nov. isolated from the tomato plant.</title>
        <authorList>
            <person name="Thin K.K."/>
            <person name="Zhang X."/>
            <person name="He S."/>
        </authorList>
    </citation>
    <scope>NUCLEOTIDE SEQUENCE [LARGE SCALE GENOMIC DNA]</scope>
    <source>
        <strain evidence="1 2">DBTS2</strain>
    </source>
</reference>
<dbReference type="EMBL" id="JABXYK010000006">
    <property type="protein sequence ID" value="NVP56043.1"/>
    <property type="molecule type" value="Genomic_DNA"/>
</dbReference>
<proteinExistence type="predicted"/>
<organism evidence="1 2">
    <name type="scientific">Mycoplana rhizolycopersici</name>
    <dbReference type="NCBI Taxonomy" id="2746702"/>
    <lineage>
        <taxon>Bacteria</taxon>
        <taxon>Pseudomonadati</taxon>
        <taxon>Pseudomonadota</taxon>
        <taxon>Alphaproteobacteria</taxon>
        <taxon>Hyphomicrobiales</taxon>
        <taxon>Rhizobiaceae</taxon>
        <taxon>Mycoplana</taxon>
    </lineage>
</organism>
<dbReference type="RefSeq" id="WP_176949768.1">
    <property type="nucleotide sequence ID" value="NZ_JABXYK010000006.1"/>
</dbReference>
<protein>
    <submittedName>
        <fullName evidence="1">Uncharacterized protein</fullName>
    </submittedName>
</protein>
<comment type="caution">
    <text evidence="1">The sequence shown here is derived from an EMBL/GenBank/DDBJ whole genome shotgun (WGS) entry which is preliminary data.</text>
</comment>
<gene>
    <name evidence="1" type="ORF">HV823_12345</name>
</gene>
<evidence type="ECO:0000313" key="2">
    <source>
        <dbReference type="Proteomes" id="UP000659172"/>
    </source>
</evidence>